<protein>
    <submittedName>
        <fullName evidence="1">Nucleoside-diphosphate-sugar epimerase</fullName>
    </submittedName>
</protein>
<dbReference type="InterPro" id="IPR036291">
    <property type="entry name" value="NAD(P)-bd_dom_sf"/>
</dbReference>
<dbReference type="GO" id="GO:0004029">
    <property type="term" value="F:aldehyde dehydrogenase (NAD+) activity"/>
    <property type="evidence" value="ECO:0007669"/>
    <property type="project" value="TreeGrafter"/>
</dbReference>
<name>A0A6A6GTG5_VIRVR</name>
<dbReference type="Gene3D" id="3.40.50.720">
    <property type="entry name" value="NAD(P)-binding Rossmann-like Domain"/>
    <property type="match status" value="1"/>
</dbReference>
<evidence type="ECO:0000313" key="1">
    <source>
        <dbReference type="EMBL" id="KAF2228919.1"/>
    </source>
</evidence>
<sequence>MPKLFLLGTTGYIGGDALYALYEAHPDWEYTCVVRGTDKGSLIAAQYPKIRLVYGDLDSIDLLTKEAANADVVVNWASADHSAAAAALIDGLSKRTANEPGYYIHTSGTGVLCFDDLARKTFGESSTKVYDDWDSIGEVTSLPIEAPHRPTDKVVLDGQAAHAEKVKTAIVCPPTIYDQGRGPVNQRSIQLPELSRVTIEQGNGVQVGAGKTIWTQVNVHDLSDLYLLLIEAAVQGGGNATWGPEGYYFSENGEFLWADVAKEVAHEAHRQGLIKEDKIVSYAPEDVSKLHPYGPVVWGANSRGKAIRARKLLGWNPKDRSLLQTVSGAVDIEAKKKGLKPGHAAKAAGTA</sequence>
<dbReference type="Proteomes" id="UP000800092">
    <property type="component" value="Unassembled WGS sequence"/>
</dbReference>
<dbReference type="OrthoDB" id="2130169at2759"/>
<dbReference type="EMBL" id="ML991884">
    <property type="protein sequence ID" value="KAF2228919.1"/>
    <property type="molecule type" value="Genomic_DNA"/>
</dbReference>
<keyword evidence="2" id="KW-1185">Reference proteome</keyword>
<evidence type="ECO:0000313" key="2">
    <source>
        <dbReference type="Proteomes" id="UP000800092"/>
    </source>
</evidence>
<dbReference type="AlphaFoldDB" id="A0A6A6GTG5"/>
<organism evidence="1 2">
    <name type="scientific">Viridothelium virens</name>
    <name type="common">Speckled blister lichen</name>
    <name type="synonym">Trypethelium virens</name>
    <dbReference type="NCBI Taxonomy" id="1048519"/>
    <lineage>
        <taxon>Eukaryota</taxon>
        <taxon>Fungi</taxon>
        <taxon>Dikarya</taxon>
        <taxon>Ascomycota</taxon>
        <taxon>Pezizomycotina</taxon>
        <taxon>Dothideomycetes</taxon>
        <taxon>Dothideomycetes incertae sedis</taxon>
        <taxon>Trypetheliales</taxon>
        <taxon>Trypetheliaceae</taxon>
        <taxon>Viridothelium</taxon>
    </lineage>
</organism>
<proteinExistence type="predicted"/>
<dbReference type="SUPFAM" id="SSF51735">
    <property type="entry name" value="NAD(P)-binding Rossmann-fold domains"/>
    <property type="match status" value="1"/>
</dbReference>
<dbReference type="PANTHER" id="PTHR48079:SF6">
    <property type="entry name" value="NAD(P)-BINDING DOMAIN-CONTAINING PROTEIN-RELATED"/>
    <property type="match status" value="1"/>
</dbReference>
<dbReference type="PANTHER" id="PTHR48079">
    <property type="entry name" value="PROTEIN YEEZ"/>
    <property type="match status" value="1"/>
</dbReference>
<reference evidence="1" key="1">
    <citation type="journal article" date="2020" name="Stud. Mycol.">
        <title>101 Dothideomycetes genomes: a test case for predicting lifestyles and emergence of pathogens.</title>
        <authorList>
            <person name="Haridas S."/>
            <person name="Albert R."/>
            <person name="Binder M."/>
            <person name="Bloem J."/>
            <person name="Labutti K."/>
            <person name="Salamov A."/>
            <person name="Andreopoulos B."/>
            <person name="Baker S."/>
            <person name="Barry K."/>
            <person name="Bills G."/>
            <person name="Bluhm B."/>
            <person name="Cannon C."/>
            <person name="Castanera R."/>
            <person name="Culley D."/>
            <person name="Daum C."/>
            <person name="Ezra D."/>
            <person name="Gonzalez J."/>
            <person name="Henrissat B."/>
            <person name="Kuo A."/>
            <person name="Liang C."/>
            <person name="Lipzen A."/>
            <person name="Lutzoni F."/>
            <person name="Magnuson J."/>
            <person name="Mondo S."/>
            <person name="Nolan M."/>
            <person name="Ohm R."/>
            <person name="Pangilinan J."/>
            <person name="Park H.-J."/>
            <person name="Ramirez L."/>
            <person name="Alfaro M."/>
            <person name="Sun H."/>
            <person name="Tritt A."/>
            <person name="Yoshinaga Y."/>
            <person name="Zwiers L.-H."/>
            <person name="Turgeon B."/>
            <person name="Goodwin S."/>
            <person name="Spatafora J."/>
            <person name="Crous P."/>
            <person name="Grigoriev I."/>
        </authorList>
    </citation>
    <scope>NUCLEOTIDE SEQUENCE</scope>
    <source>
        <strain evidence="1">Tuck. ex Michener</strain>
    </source>
</reference>
<gene>
    <name evidence="1" type="ORF">EV356DRAFT_497038</name>
</gene>
<accession>A0A6A6GTG5</accession>
<dbReference type="InterPro" id="IPR051783">
    <property type="entry name" value="NAD(P)-dependent_oxidoreduct"/>
</dbReference>
<dbReference type="GO" id="GO:0005737">
    <property type="term" value="C:cytoplasm"/>
    <property type="evidence" value="ECO:0007669"/>
    <property type="project" value="TreeGrafter"/>
</dbReference>